<protein>
    <submittedName>
        <fullName evidence="1">Uncharacterized protein</fullName>
    </submittedName>
</protein>
<accession>A0A644UFU3</accession>
<proteinExistence type="predicted"/>
<reference evidence="1" key="1">
    <citation type="submission" date="2019-08" db="EMBL/GenBank/DDBJ databases">
        <authorList>
            <person name="Kucharzyk K."/>
            <person name="Murdoch R.W."/>
            <person name="Higgins S."/>
            <person name="Loffler F."/>
        </authorList>
    </citation>
    <scope>NUCLEOTIDE SEQUENCE</scope>
</reference>
<evidence type="ECO:0000313" key="1">
    <source>
        <dbReference type="EMBL" id="MPL77703.1"/>
    </source>
</evidence>
<name>A0A644UFU3_9ZZZZ</name>
<dbReference type="EMBL" id="VSSQ01000109">
    <property type="protein sequence ID" value="MPL77703.1"/>
    <property type="molecule type" value="Genomic_DNA"/>
</dbReference>
<dbReference type="AlphaFoldDB" id="A0A644UFU3"/>
<organism evidence="1">
    <name type="scientific">bioreactor metagenome</name>
    <dbReference type="NCBI Taxonomy" id="1076179"/>
    <lineage>
        <taxon>unclassified sequences</taxon>
        <taxon>metagenomes</taxon>
        <taxon>ecological metagenomes</taxon>
    </lineage>
</organism>
<comment type="caution">
    <text evidence="1">The sequence shown here is derived from an EMBL/GenBank/DDBJ whole genome shotgun (WGS) entry which is preliminary data.</text>
</comment>
<gene>
    <name evidence="1" type="ORF">SDC9_23560</name>
</gene>
<dbReference type="Gene3D" id="3.40.630.30">
    <property type="match status" value="1"/>
</dbReference>
<sequence>MRVLEKCGFVREAVHRNAITKNGIVMDEVVYVRFREKRDWLNREYRAAKDFIDDGSGTHIERKGACNNAGYACHGMDQVNAGQVCSHKQHHQNEDCCEGDLQEPVHLQGADKKPENQKTPDGEKCCEIHCGWCRCKTKRRQNRDGRKGYPEEPEAPEGDHPEGIVLLPLHDANDELGKSAIEQRHRDDGTCQISYSGIVETEQNRGRPECTETEWCRIGGVVHQEEIVSVLFVDIVHKIFTFSKKWCTTSPDW</sequence>